<evidence type="ECO:0000313" key="2">
    <source>
        <dbReference type="EMBL" id="PYH45225.1"/>
    </source>
</evidence>
<dbReference type="EMBL" id="KZ821232">
    <property type="protein sequence ID" value="PYH45225.1"/>
    <property type="molecule type" value="Genomic_DNA"/>
</dbReference>
<dbReference type="Proteomes" id="UP000248349">
    <property type="component" value="Unassembled WGS sequence"/>
</dbReference>
<dbReference type="OrthoDB" id="277832at2759"/>
<evidence type="ECO:0000313" key="3">
    <source>
        <dbReference type="Proteomes" id="UP000248349"/>
    </source>
</evidence>
<proteinExistence type="predicted"/>
<sequence>MLVFRSWRYDASGVLTSHAPSRCCIRPAHSWALVRQKKVIHRQHRRTHALLIPVYEGSALQQWVTAFDIFKTYNRTRGFHPRLRPPGTLHLTVGMLNLDTERLVKKACRFFECLDLDAIRRLADQEAFRQIVGYVPAEPSPQDKPFTSSPAGPPQPLTVTIENLVGAPSPEAAYHLYAVPVDPTLRLYYFMIYLRQRFIQAGFVFDDHTEEDDYSAYMLEQDQPPTERSSEDELTPATASVDVTEDCSVSPAVESSPSPSTSLKNLSEDVSRPLNPPSTKSSPPAKVSPIWKPSYIHVTVASMCSRLNGALLQNSIDVRDLVAHFQDYHLDEERTMPRREQITSNVLKSKADLFAKYLAEEEKNGEDSFEGDRHVVSVSMPGEPGDSQNSVRRTLKSFTKPNPFVWAKNIRLETLQLCPLMREFDKCDQSSPIGRARKKMHRVLLEKSLL</sequence>
<dbReference type="AlphaFoldDB" id="A0A318ZD05"/>
<dbReference type="GO" id="GO:0005634">
    <property type="term" value="C:nucleus"/>
    <property type="evidence" value="ECO:0007669"/>
    <property type="project" value="TreeGrafter"/>
</dbReference>
<dbReference type="InterPro" id="IPR009210">
    <property type="entry name" value="ASCC1"/>
</dbReference>
<dbReference type="GeneID" id="37076246"/>
<keyword evidence="3" id="KW-1185">Reference proteome</keyword>
<dbReference type="RefSeq" id="XP_025431207.1">
    <property type="nucleotide sequence ID" value="XM_025575018.1"/>
</dbReference>
<name>A0A318ZD05_9EURO</name>
<dbReference type="STRING" id="1450539.A0A318ZD05"/>
<dbReference type="GO" id="GO:0006355">
    <property type="term" value="P:regulation of DNA-templated transcription"/>
    <property type="evidence" value="ECO:0007669"/>
    <property type="project" value="TreeGrafter"/>
</dbReference>
<gene>
    <name evidence="2" type="ORF">BP01DRAFT_356699</name>
</gene>
<dbReference type="PANTHER" id="PTHR13360">
    <property type="entry name" value="ACTIVATING SIGNAL COINTEGRATOR 1 COMPLEX SUBUNIT 1"/>
    <property type="match status" value="1"/>
</dbReference>
<evidence type="ECO:0000256" key="1">
    <source>
        <dbReference type="SAM" id="MobiDB-lite"/>
    </source>
</evidence>
<organism evidence="2 3">
    <name type="scientific">Aspergillus saccharolyticus JOP 1030-1</name>
    <dbReference type="NCBI Taxonomy" id="1450539"/>
    <lineage>
        <taxon>Eukaryota</taxon>
        <taxon>Fungi</taxon>
        <taxon>Dikarya</taxon>
        <taxon>Ascomycota</taxon>
        <taxon>Pezizomycotina</taxon>
        <taxon>Eurotiomycetes</taxon>
        <taxon>Eurotiomycetidae</taxon>
        <taxon>Eurotiales</taxon>
        <taxon>Aspergillaceae</taxon>
        <taxon>Aspergillus</taxon>
        <taxon>Aspergillus subgen. Circumdati</taxon>
    </lineage>
</organism>
<reference evidence="2 3" key="1">
    <citation type="submission" date="2016-12" db="EMBL/GenBank/DDBJ databases">
        <title>The genomes of Aspergillus section Nigri reveals drivers in fungal speciation.</title>
        <authorList>
            <consortium name="DOE Joint Genome Institute"/>
            <person name="Vesth T.C."/>
            <person name="Nybo J."/>
            <person name="Theobald S."/>
            <person name="Brandl J."/>
            <person name="Frisvad J.C."/>
            <person name="Nielsen K.F."/>
            <person name="Lyhne E.K."/>
            <person name="Kogle M.E."/>
            <person name="Kuo A."/>
            <person name="Riley R."/>
            <person name="Clum A."/>
            <person name="Nolan M."/>
            <person name="Lipzen A."/>
            <person name="Salamov A."/>
            <person name="Henrissat B."/>
            <person name="Wiebenga A."/>
            <person name="De Vries R.P."/>
            <person name="Grigoriev I.V."/>
            <person name="Mortensen U.H."/>
            <person name="Andersen M.R."/>
            <person name="Baker S.E."/>
        </authorList>
    </citation>
    <scope>NUCLEOTIDE SEQUENCE [LARGE SCALE GENOMIC DNA]</scope>
    <source>
        <strain evidence="2 3">JOP 1030-1</strain>
    </source>
</reference>
<accession>A0A318ZD05</accession>
<protein>
    <submittedName>
        <fullName evidence="2">Uncharacterized protein</fullName>
    </submittedName>
</protein>
<dbReference type="GO" id="GO:0006307">
    <property type="term" value="P:DNA alkylation repair"/>
    <property type="evidence" value="ECO:0007669"/>
    <property type="project" value="InterPro"/>
</dbReference>
<dbReference type="PANTHER" id="PTHR13360:SF1">
    <property type="entry name" value="ACTIVATING SIGNAL COINTEGRATOR 1 COMPLEX SUBUNIT 1"/>
    <property type="match status" value="1"/>
</dbReference>
<feature type="compositionally biased region" description="Low complexity" evidence="1">
    <location>
        <begin position="248"/>
        <end position="262"/>
    </location>
</feature>
<dbReference type="Gene3D" id="3.90.1140.10">
    <property type="entry name" value="Cyclic phosphodiesterase"/>
    <property type="match status" value="1"/>
</dbReference>
<feature type="region of interest" description="Disordered" evidence="1">
    <location>
        <begin position="221"/>
        <end position="287"/>
    </location>
</feature>